<name>A0A8S9JMJ6_BRACR</name>
<gene>
    <name evidence="1" type="ORF">F2Q68_00001598</name>
    <name evidence="2" type="ORF">F2Q70_00008550</name>
</gene>
<evidence type="ECO:0000313" key="2">
    <source>
        <dbReference type="EMBL" id="KAF2609846.1"/>
    </source>
</evidence>
<evidence type="ECO:0000313" key="1">
    <source>
        <dbReference type="EMBL" id="KAF2583371.1"/>
    </source>
</evidence>
<organism evidence="1 3">
    <name type="scientific">Brassica cretica</name>
    <name type="common">Mustard</name>
    <dbReference type="NCBI Taxonomy" id="69181"/>
    <lineage>
        <taxon>Eukaryota</taxon>
        <taxon>Viridiplantae</taxon>
        <taxon>Streptophyta</taxon>
        <taxon>Embryophyta</taxon>
        <taxon>Tracheophyta</taxon>
        <taxon>Spermatophyta</taxon>
        <taxon>Magnoliopsida</taxon>
        <taxon>eudicotyledons</taxon>
        <taxon>Gunneridae</taxon>
        <taxon>Pentapetalae</taxon>
        <taxon>rosids</taxon>
        <taxon>malvids</taxon>
        <taxon>Brassicales</taxon>
        <taxon>Brassicaceae</taxon>
        <taxon>Brassiceae</taxon>
        <taxon>Brassica</taxon>
    </lineage>
</organism>
<comment type="caution">
    <text evidence="1">The sequence shown here is derived from an EMBL/GenBank/DDBJ whole genome shotgun (WGS) entry which is preliminary data.</text>
</comment>
<evidence type="ECO:0000313" key="3">
    <source>
        <dbReference type="Proteomes" id="UP000712281"/>
    </source>
</evidence>
<dbReference type="EMBL" id="QGKW02001660">
    <property type="protein sequence ID" value="KAF2583371.1"/>
    <property type="molecule type" value="Genomic_DNA"/>
</dbReference>
<dbReference type="PANTHER" id="PTHR47074">
    <property type="entry name" value="BNAC02G40300D PROTEIN"/>
    <property type="match status" value="1"/>
</dbReference>
<dbReference type="PANTHER" id="PTHR47074:SF49">
    <property type="entry name" value="POLYNUCLEOTIDYL TRANSFERASE, RIBONUCLEASE H-LIKE SUPERFAMILY PROTEIN"/>
    <property type="match status" value="1"/>
</dbReference>
<protein>
    <recommendedName>
        <fullName evidence="4">RNase H type-1 domain-containing protein</fullName>
    </recommendedName>
</protein>
<dbReference type="InterPro" id="IPR052929">
    <property type="entry name" value="RNase_H-like_EbsB-rel"/>
</dbReference>
<proteinExistence type="predicted"/>
<dbReference type="Proteomes" id="UP000712281">
    <property type="component" value="Unassembled WGS sequence"/>
</dbReference>
<accession>A0A8S9JMJ6</accession>
<dbReference type="EMBL" id="QGKY02000089">
    <property type="protein sequence ID" value="KAF2609846.1"/>
    <property type="molecule type" value="Genomic_DNA"/>
</dbReference>
<sequence>MWGRDLLLNHLGKAIGNGESTRVWADSWVSPTVDIKPLGPIQLKDQDLLVSDLLSRETKEWNKHLEELASSQSRIILPPVGIISNLFPWIVWNIWISRNHLFFEKKATSPHEVIIKATTACKEWECAQNKQIIPAQQKNSYLPPPQPLADTVMCYTDATWKSNLRAVGLAWIFTDHNITEISRGSCYQDNVSSPLLAEALAVRSALTQAASLNLNQI</sequence>
<reference evidence="1" key="1">
    <citation type="submission" date="2019-12" db="EMBL/GenBank/DDBJ databases">
        <title>Genome sequencing and annotation of Brassica cretica.</title>
        <authorList>
            <person name="Studholme D.J."/>
            <person name="Sarris P.F."/>
        </authorList>
    </citation>
    <scope>NUCLEOTIDE SEQUENCE</scope>
    <source>
        <strain evidence="1">PFS-001/15</strain>
        <strain evidence="2">PFS-102/07</strain>
        <tissue evidence="1">Leaf</tissue>
    </source>
</reference>
<evidence type="ECO:0008006" key="4">
    <source>
        <dbReference type="Google" id="ProtNLM"/>
    </source>
</evidence>
<dbReference type="AlphaFoldDB" id="A0A8S9JMJ6"/>